<name>A0ABP7SE05_9SPHN</name>
<dbReference type="Pfam" id="PF12804">
    <property type="entry name" value="NTP_transf_3"/>
    <property type="match status" value="1"/>
</dbReference>
<keyword evidence="13 18" id="KW-0012">Acyltransferase</keyword>
<evidence type="ECO:0000256" key="8">
    <source>
        <dbReference type="ARBA" id="ARBA00022737"/>
    </source>
</evidence>
<evidence type="ECO:0000256" key="15">
    <source>
        <dbReference type="ARBA" id="ARBA00048247"/>
    </source>
</evidence>
<comment type="similarity">
    <text evidence="2 18">In the C-terminal section; belongs to the transferase hexapeptide repeat family.</text>
</comment>
<comment type="function">
    <text evidence="17 18">Catalyzes the last two sequential reactions in the de novo biosynthetic pathway for UDP-N-acetylglucosamine (UDP-GlcNAc). The C-terminal domain catalyzes the transfer of acetyl group from acetyl coenzyme A to glucosamine-1-phosphate (GlcN-1-P) to produce N-acetylglucosamine-1-phosphate (GlcNAc-1-P), which is converted into UDP-GlcNAc by the transfer of uridine 5-monophosphate (from uridine 5-triphosphate), a reaction catalyzed by the N-terminal domain.</text>
</comment>
<keyword evidence="14 18" id="KW-0961">Cell wall biogenesis/degradation</keyword>
<feature type="region of interest" description="N-acetyltransferase" evidence="18">
    <location>
        <begin position="253"/>
        <end position="448"/>
    </location>
</feature>
<evidence type="ECO:0000256" key="12">
    <source>
        <dbReference type="ARBA" id="ARBA00023268"/>
    </source>
</evidence>
<feature type="binding site" evidence="18">
    <location>
        <position position="408"/>
    </location>
    <ligand>
        <name>acetyl-CoA</name>
        <dbReference type="ChEBI" id="CHEBI:57288"/>
    </ligand>
</feature>
<dbReference type="InterPro" id="IPR011004">
    <property type="entry name" value="Trimer_LpxA-like_sf"/>
</dbReference>
<evidence type="ECO:0000256" key="10">
    <source>
        <dbReference type="ARBA" id="ARBA00022960"/>
    </source>
</evidence>
<proteinExistence type="inferred from homology"/>
<feature type="binding site" evidence="18">
    <location>
        <position position="365"/>
    </location>
    <ligand>
        <name>acetyl-CoA</name>
        <dbReference type="ChEBI" id="CHEBI:57288"/>
    </ligand>
</feature>
<evidence type="ECO:0000256" key="7">
    <source>
        <dbReference type="ARBA" id="ARBA00022723"/>
    </source>
</evidence>
<feature type="binding site" evidence="18">
    <location>
        <position position="318"/>
    </location>
    <ligand>
        <name>UDP-N-acetyl-alpha-D-glucosamine</name>
        <dbReference type="ChEBI" id="CHEBI:57705"/>
    </ligand>
</feature>
<evidence type="ECO:0000256" key="11">
    <source>
        <dbReference type="ARBA" id="ARBA00022984"/>
    </source>
</evidence>
<feature type="binding site" evidence="18">
    <location>
        <begin position="102"/>
        <end position="104"/>
    </location>
    <ligand>
        <name>UDP-N-acetyl-alpha-D-glucosamine</name>
        <dbReference type="ChEBI" id="CHEBI:57705"/>
    </ligand>
</feature>
<dbReference type="EC" id="2.3.1.157" evidence="18"/>
<feature type="active site" description="Proton acceptor" evidence="18">
    <location>
        <position position="348"/>
    </location>
</feature>
<feature type="binding site" evidence="18">
    <location>
        <position position="362"/>
    </location>
    <ligand>
        <name>UDP-N-acetyl-alpha-D-glucosamine</name>
        <dbReference type="ChEBI" id="CHEBI:57705"/>
    </ligand>
</feature>
<feature type="binding site" evidence="18">
    <location>
        <position position="142"/>
    </location>
    <ligand>
        <name>UDP-N-acetyl-alpha-D-glucosamine</name>
        <dbReference type="ChEBI" id="CHEBI:57705"/>
    </ligand>
</feature>
<evidence type="ECO:0000256" key="14">
    <source>
        <dbReference type="ARBA" id="ARBA00023316"/>
    </source>
</evidence>
<comment type="similarity">
    <text evidence="3 18">In the N-terminal section; belongs to the N-acetylglucosamine-1-phosphate uridyltransferase family.</text>
</comment>
<feature type="domain" description="MobA-like NTP transferase" evidence="19">
    <location>
        <begin position="7"/>
        <end position="143"/>
    </location>
</feature>
<feature type="binding site" evidence="18">
    <location>
        <begin position="371"/>
        <end position="372"/>
    </location>
    <ligand>
        <name>acetyl-CoA</name>
        <dbReference type="ChEBI" id="CHEBI:57288"/>
    </ligand>
</feature>
<dbReference type="NCBIfam" id="NF010933">
    <property type="entry name" value="PRK14353.1"/>
    <property type="match status" value="1"/>
</dbReference>
<comment type="cofactor">
    <cofactor evidence="18">
        <name>Mg(2+)</name>
        <dbReference type="ChEBI" id="CHEBI:18420"/>
    </cofactor>
    <text evidence="18">Binds 1 Mg(2+) ion per subunit.</text>
</comment>
<dbReference type="CDD" id="cd03353">
    <property type="entry name" value="LbH_GlmU_C"/>
    <property type="match status" value="1"/>
</dbReference>
<feature type="binding site" evidence="18">
    <location>
        <position position="229"/>
    </location>
    <ligand>
        <name>Mg(2+)</name>
        <dbReference type="ChEBI" id="CHEBI:18420"/>
    </ligand>
</feature>
<dbReference type="InterPro" id="IPR038009">
    <property type="entry name" value="GlmU_C_LbH"/>
</dbReference>
<dbReference type="NCBIfam" id="TIGR01173">
    <property type="entry name" value="glmU"/>
    <property type="match status" value="1"/>
</dbReference>
<gene>
    <name evidence="18 20" type="primary">glmU</name>
    <name evidence="20" type="ORF">GCM10022211_25930</name>
</gene>
<dbReference type="InterPro" id="IPR025877">
    <property type="entry name" value="MobA-like_NTP_Trfase"/>
</dbReference>
<dbReference type="Proteomes" id="UP001501310">
    <property type="component" value="Unassembled WGS sequence"/>
</dbReference>
<comment type="subcellular location">
    <subcellularLocation>
        <location evidence="1 18">Cytoplasm</location>
    </subcellularLocation>
</comment>
<feature type="binding site" evidence="18">
    <location>
        <position position="351"/>
    </location>
    <ligand>
        <name>UDP-N-acetyl-alpha-D-glucosamine</name>
        <dbReference type="ChEBI" id="CHEBI:57705"/>
    </ligand>
</feature>
<dbReference type="InterPro" id="IPR029044">
    <property type="entry name" value="Nucleotide-diphossugar_trans"/>
</dbReference>
<keyword evidence="10 18" id="KW-0133">Cell shape</keyword>
<evidence type="ECO:0000256" key="4">
    <source>
        <dbReference type="ARBA" id="ARBA00022490"/>
    </source>
</evidence>
<keyword evidence="9 18" id="KW-0460">Magnesium</keyword>
<dbReference type="InterPro" id="IPR050065">
    <property type="entry name" value="GlmU-like"/>
</dbReference>
<evidence type="ECO:0000256" key="17">
    <source>
        <dbReference type="ARBA" id="ARBA00049628"/>
    </source>
</evidence>
<dbReference type="SUPFAM" id="SSF51161">
    <property type="entry name" value="Trimeric LpxA-like enzymes"/>
    <property type="match status" value="1"/>
</dbReference>
<feature type="binding site" evidence="18">
    <location>
        <begin position="9"/>
        <end position="12"/>
    </location>
    <ligand>
        <name>UDP-N-acetyl-alpha-D-glucosamine</name>
        <dbReference type="ChEBI" id="CHEBI:57705"/>
    </ligand>
</feature>
<dbReference type="InterPro" id="IPR005882">
    <property type="entry name" value="Bifunctional_GlmU"/>
</dbReference>
<dbReference type="InterPro" id="IPR001451">
    <property type="entry name" value="Hexapep"/>
</dbReference>
<dbReference type="Gene3D" id="2.160.10.10">
    <property type="entry name" value="Hexapeptide repeat proteins"/>
    <property type="match status" value="1"/>
</dbReference>
<feature type="binding site" evidence="18">
    <location>
        <position position="336"/>
    </location>
    <ligand>
        <name>UDP-N-acetyl-alpha-D-glucosamine</name>
        <dbReference type="ChEBI" id="CHEBI:57705"/>
    </ligand>
</feature>
<comment type="subunit">
    <text evidence="18">Homotrimer.</text>
</comment>
<keyword evidence="12 18" id="KW-0511">Multifunctional enzyme</keyword>
<dbReference type="PROSITE" id="PS00101">
    <property type="entry name" value="HEXAPEP_TRANSFERASES"/>
    <property type="match status" value="1"/>
</dbReference>
<dbReference type="Pfam" id="PF00132">
    <property type="entry name" value="Hexapep"/>
    <property type="match status" value="1"/>
</dbReference>
<dbReference type="EC" id="2.7.7.23" evidence="18"/>
<evidence type="ECO:0000259" key="19">
    <source>
        <dbReference type="Pfam" id="PF12804"/>
    </source>
</evidence>
<comment type="catalytic activity">
    <reaction evidence="16 18">
        <text>N-acetyl-alpha-D-glucosamine 1-phosphate + UTP + H(+) = UDP-N-acetyl-alpha-D-glucosamine + diphosphate</text>
        <dbReference type="Rhea" id="RHEA:13509"/>
        <dbReference type="ChEBI" id="CHEBI:15378"/>
        <dbReference type="ChEBI" id="CHEBI:33019"/>
        <dbReference type="ChEBI" id="CHEBI:46398"/>
        <dbReference type="ChEBI" id="CHEBI:57705"/>
        <dbReference type="ChEBI" id="CHEBI:57776"/>
        <dbReference type="EC" id="2.7.7.23"/>
    </reaction>
</comment>
<dbReference type="RefSeq" id="WP_344710996.1">
    <property type="nucleotide sequence ID" value="NZ_BAAAZD010000002.1"/>
</dbReference>
<evidence type="ECO:0000256" key="3">
    <source>
        <dbReference type="ARBA" id="ARBA00007947"/>
    </source>
</evidence>
<feature type="region of interest" description="Linker" evidence="18">
    <location>
        <begin position="232"/>
        <end position="252"/>
    </location>
</feature>
<keyword evidence="7 18" id="KW-0479">Metal-binding</keyword>
<feature type="binding site" evidence="18">
    <location>
        <position position="390"/>
    </location>
    <ligand>
        <name>acetyl-CoA</name>
        <dbReference type="ChEBI" id="CHEBI:57288"/>
    </ligand>
</feature>
<dbReference type="PANTHER" id="PTHR43584:SF3">
    <property type="entry name" value="BIFUNCTIONAL PROTEIN GLMU"/>
    <property type="match status" value="1"/>
</dbReference>
<protein>
    <recommendedName>
        <fullName evidence="18">Bifunctional protein GlmU</fullName>
    </recommendedName>
    <domain>
        <recommendedName>
            <fullName evidence="18">UDP-N-acetylglucosamine pyrophosphorylase</fullName>
            <ecNumber evidence="18">2.7.7.23</ecNumber>
        </recommendedName>
        <alternativeName>
            <fullName evidence="18">N-acetylglucosamine-1-phosphate uridyltransferase</fullName>
        </alternativeName>
    </domain>
    <domain>
        <recommendedName>
            <fullName evidence="18">Glucosamine-1-phosphate N-acetyltransferase</fullName>
            <ecNumber evidence="18">2.3.1.157</ecNumber>
        </recommendedName>
    </domain>
</protein>
<dbReference type="InterPro" id="IPR018357">
    <property type="entry name" value="Hexapep_transf_CS"/>
</dbReference>
<evidence type="ECO:0000256" key="16">
    <source>
        <dbReference type="ARBA" id="ARBA00048493"/>
    </source>
</evidence>
<evidence type="ECO:0000313" key="20">
    <source>
        <dbReference type="EMBL" id="GAA4010312.1"/>
    </source>
</evidence>
<keyword evidence="6 18" id="KW-0548">Nucleotidyltransferase</keyword>
<evidence type="ECO:0000256" key="9">
    <source>
        <dbReference type="ARBA" id="ARBA00022842"/>
    </source>
</evidence>
<evidence type="ECO:0000256" key="6">
    <source>
        <dbReference type="ARBA" id="ARBA00022695"/>
    </source>
</evidence>
<evidence type="ECO:0000256" key="5">
    <source>
        <dbReference type="ARBA" id="ARBA00022679"/>
    </source>
</evidence>
<comment type="pathway">
    <text evidence="18">Bacterial outer membrane biogenesis; LPS lipid A biosynthesis.</text>
</comment>
<feature type="binding site" evidence="18">
    <location>
        <position position="23"/>
    </location>
    <ligand>
        <name>UDP-N-acetyl-alpha-D-glucosamine</name>
        <dbReference type="ChEBI" id="CHEBI:57705"/>
    </ligand>
</feature>
<feature type="binding site" evidence="18">
    <location>
        <position position="229"/>
    </location>
    <ligand>
        <name>UDP-N-acetyl-alpha-D-glucosamine</name>
        <dbReference type="ChEBI" id="CHEBI:57705"/>
    </ligand>
</feature>
<feature type="binding site" evidence="18">
    <location>
        <begin position="79"/>
        <end position="80"/>
    </location>
    <ligand>
        <name>UDP-N-acetyl-alpha-D-glucosamine</name>
        <dbReference type="ChEBI" id="CHEBI:57705"/>
    </ligand>
</feature>
<comment type="pathway">
    <text evidence="18">Nucleotide-sugar biosynthesis; UDP-N-acetyl-alpha-D-glucosamine biosynthesis; UDP-N-acetyl-alpha-D-glucosamine from N-acetyl-alpha-D-glucosamine 1-phosphate: step 1/1.</text>
</comment>
<evidence type="ECO:0000313" key="21">
    <source>
        <dbReference type="Proteomes" id="UP001501310"/>
    </source>
</evidence>
<dbReference type="PANTHER" id="PTHR43584">
    <property type="entry name" value="NUCLEOTIDYL TRANSFERASE"/>
    <property type="match status" value="1"/>
</dbReference>
<comment type="catalytic activity">
    <reaction evidence="15 18">
        <text>alpha-D-glucosamine 1-phosphate + acetyl-CoA = N-acetyl-alpha-D-glucosamine 1-phosphate + CoA + H(+)</text>
        <dbReference type="Rhea" id="RHEA:13725"/>
        <dbReference type="ChEBI" id="CHEBI:15378"/>
        <dbReference type="ChEBI" id="CHEBI:57287"/>
        <dbReference type="ChEBI" id="CHEBI:57288"/>
        <dbReference type="ChEBI" id="CHEBI:57776"/>
        <dbReference type="ChEBI" id="CHEBI:58516"/>
        <dbReference type="EC" id="2.3.1.157"/>
    </reaction>
</comment>
<keyword evidence="21" id="KW-1185">Reference proteome</keyword>
<dbReference type="HAMAP" id="MF_01631">
    <property type="entry name" value="GlmU"/>
    <property type="match status" value="1"/>
</dbReference>
<feature type="binding site" evidence="18">
    <location>
        <position position="157"/>
    </location>
    <ligand>
        <name>UDP-N-acetyl-alpha-D-glucosamine</name>
        <dbReference type="ChEBI" id="CHEBI:57705"/>
    </ligand>
</feature>
<comment type="caution">
    <text evidence="20">The sequence shown here is derived from an EMBL/GenBank/DDBJ whole genome shotgun (WGS) entry which is preliminary data.</text>
</comment>
<evidence type="ECO:0000256" key="18">
    <source>
        <dbReference type="HAMAP-Rule" id="MF_01631"/>
    </source>
</evidence>
<keyword evidence="5 18" id="KW-0808">Transferase</keyword>
<comment type="pathway">
    <text evidence="18">Nucleotide-sugar biosynthesis; UDP-N-acetyl-alpha-D-glucosamine biosynthesis; N-acetyl-alpha-D-glucosamine 1-phosphate from alpha-D-glucosamine 6-phosphate (route II): step 2/2.</text>
</comment>
<dbReference type="CDD" id="cd02540">
    <property type="entry name" value="GT2_GlmU_N_bac"/>
    <property type="match status" value="1"/>
</dbReference>
<dbReference type="SUPFAM" id="SSF53448">
    <property type="entry name" value="Nucleotide-diphospho-sugar transferases"/>
    <property type="match status" value="1"/>
</dbReference>
<sequence length="448" mass="47238">MKPLATVILAAGQGTRMRSDLHKVLHPLAGKPMLMHLLDTVETLDAERRVVVVGKGREQLEAALASHPLTLAVQEEQKGTGHAVAQAAEALAGFDGTVLVLYGDTPCIEAATLQAMRSRLDEADQPGIVVLAFSPDDPAAYGRVILGEGDTIARMVEYKDASAEERAVRLCNSGMMALSAADLFRWLGMVGNDNAAGEYYLPDIVMVAAAEGRHSVAVECEAWQTAGINSRSELALVERDWQQRRRTRAMAEGATLLDPGTVWFSADTVIGRDVLVEPSVFFGPGVTVADGAVVRAFSHLEGANVGAGAEVGPYARLRPGAELGERSKVGNFVEIKKAKLGARAKANHLSYIGDAEVGAGANIGAGTITCNYDGFFKYRTRIGEGAFIGSNSSLVAPVNVGPGAIVGAGSVVTRDVDGDALGVTRAEQKQLSGWAARFRERQSAKKGS</sequence>
<reference evidence="21" key="1">
    <citation type="journal article" date="2019" name="Int. J. Syst. Evol. Microbiol.">
        <title>The Global Catalogue of Microorganisms (GCM) 10K type strain sequencing project: providing services to taxonomists for standard genome sequencing and annotation.</title>
        <authorList>
            <consortium name="The Broad Institute Genomics Platform"/>
            <consortium name="The Broad Institute Genome Sequencing Center for Infectious Disease"/>
            <person name="Wu L."/>
            <person name="Ma J."/>
        </authorList>
    </citation>
    <scope>NUCLEOTIDE SEQUENCE [LARGE SCALE GENOMIC DNA]</scope>
    <source>
        <strain evidence="21">JCM 16603</strain>
    </source>
</reference>
<keyword evidence="8 18" id="KW-0677">Repeat</keyword>
<feature type="region of interest" description="Pyrophosphorylase" evidence="18">
    <location>
        <begin position="1"/>
        <end position="231"/>
    </location>
</feature>
<keyword evidence="11 18" id="KW-0573">Peptidoglycan synthesis</keyword>
<dbReference type="Gene3D" id="3.90.550.10">
    <property type="entry name" value="Spore Coat Polysaccharide Biosynthesis Protein SpsA, Chain A"/>
    <property type="match status" value="1"/>
</dbReference>
<feature type="binding site" evidence="18">
    <location>
        <position position="104"/>
    </location>
    <ligand>
        <name>Mg(2+)</name>
        <dbReference type="ChEBI" id="CHEBI:18420"/>
    </ligand>
</feature>
<keyword evidence="4 18" id="KW-0963">Cytoplasm</keyword>
<feature type="binding site" evidence="18">
    <location>
        <position position="425"/>
    </location>
    <ligand>
        <name>acetyl-CoA</name>
        <dbReference type="ChEBI" id="CHEBI:57288"/>
    </ligand>
</feature>
<evidence type="ECO:0000256" key="13">
    <source>
        <dbReference type="ARBA" id="ARBA00023315"/>
    </source>
</evidence>
<feature type="binding site" evidence="18">
    <location>
        <position position="74"/>
    </location>
    <ligand>
        <name>UDP-N-acetyl-alpha-D-glucosamine</name>
        <dbReference type="ChEBI" id="CHEBI:57705"/>
    </ligand>
</feature>
<feature type="binding site" evidence="18">
    <location>
        <position position="172"/>
    </location>
    <ligand>
        <name>UDP-N-acetyl-alpha-D-glucosamine</name>
        <dbReference type="ChEBI" id="CHEBI:57705"/>
    </ligand>
</feature>
<evidence type="ECO:0000256" key="2">
    <source>
        <dbReference type="ARBA" id="ARBA00007707"/>
    </source>
</evidence>
<accession>A0ABP7SE05</accession>
<organism evidence="20 21">
    <name type="scientific">Sphingomonas humi</name>
    <dbReference type="NCBI Taxonomy" id="335630"/>
    <lineage>
        <taxon>Bacteria</taxon>
        <taxon>Pseudomonadati</taxon>
        <taxon>Pseudomonadota</taxon>
        <taxon>Alphaproteobacteria</taxon>
        <taxon>Sphingomonadales</taxon>
        <taxon>Sphingomonadaceae</taxon>
        <taxon>Sphingomonas</taxon>
    </lineage>
</organism>
<evidence type="ECO:0000256" key="1">
    <source>
        <dbReference type="ARBA" id="ARBA00004496"/>
    </source>
</evidence>
<dbReference type="EMBL" id="BAAAZD010000002">
    <property type="protein sequence ID" value="GAA4010312.1"/>
    <property type="molecule type" value="Genomic_DNA"/>
</dbReference>